<organism evidence="2">
    <name type="scientific">hydrocarbon metagenome</name>
    <dbReference type="NCBI Taxonomy" id="938273"/>
    <lineage>
        <taxon>unclassified sequences</taxon>
        <taxon>metagenomes</taxon>
        <taxon>ecological metagenomes</taxon>
    </lineage>
</organism>
<reference evidence="2" key="1">
    <citation type="journal article" date="2015" name="Proc. Natl. Acad. Sci. U.S.A.">
        <title>Networks of energetic and metabolic interactions define dynamics in microbial communities.</title>
        <authorList>
            <person name="Embree M."/>
            <person name="Liu J.K."/>
            <person name="Al-Bassam M.M."/>
            <person name="Zengler K."/>
        </authorList>
    </citation>
    <scope>NUCLEOTIDE SEQUENCE</scope>
</reference>
<dbReference type="InterPro" id="IPR008978">
    <property type="entry name" value="HSP20-like_chaperone"/>
</dbReference>
<sequence>MGRINYNEAVNRKYILNEYTIGNYYRKFKISDSIDNSKIEARFENGVLTVKLPKHDRVKPRTIEIN</sequence>
<evidence type="ECO:0000313" key="2">
    <source>
        <dbReference type="EMBL" id="KUG24902.1"/>
    </source>
</evidence>
<gene>
    <name evidence="2" type="ORF">ASZ90_005280</name>
</gene>
<protein>
    <recommendedName>
        <fullName evidence="1">SHSP domain-containing protein</fullName>
    </recommendedName>
</protein>
<dbReference type="Gene3D" id="2.60.40.790">
    <property type="match status" value="1"/>
</dbReference>
<dbReference type="EMBL" id="LNQE01000801">
    <property type="protein sequence ID" value="KUG24902.1"/>
    <property type="molecule type" value="Genomic_DNA"/>
</dbReference>
<dbReference type="SUPFAM" id="SSF49764">
    <property type="entry name" value="HSP20-like chaperones"/>
    <property type="match status" value="1"/>
</dbReference>
<dbReference type="AlphaFoldDB" id="A0A0W8FVL3"/>
<dbReference type="CDD" id="cd06464">
    <property type="entry name" value="ACD_sHsps-like"/>
    <property type="match status" value="1"/>
</dbReference>
<evidence type="ECO:0000259" key="1">
    <source>
        <dbReference type="PROSITE" id="PS01031"/>
    </source>
</evidence>
<feature type="domain" description="SHSP" evidence="1">
    <location>
        <begin position="1"/>
        <end position="66"/>
    </location>
</feature>
<name>A0A0W8FVL3_9ZZZZ</name>
<dbReference type="InterPro" id="IPR002068">
    <property type="entry name" value="A-crystallin/Hsp20_dom"/>
</dbReference>
<dbReference type="PROSITE" id="PS01031">
    <property type="entry name" value="SHSP"/>
    <property type="match status" value="1"/>
</dbReference>
<proteinExistence type="predicted"/>
<comment type="caution">
    <text evidence="2">The sequence shown here is derived from an EMBL/GenBank/DDBJ whole genome shotgun (WGS) entry which is preliminary data.</text>
</comment>
<dbReference type="Pfam" id="PF00011">
    <property type="entry name" value="HSP20"/>
    <property type="match status" value="1"/>
</dbReference>
<accession>A0A0W8FVL3</accession>